<name>A0A6Y0WIB4_SALEB</name>
<sequence>MIFKDITTIYINSDKNNRLIRYDLLRKENNDFIIQVFDDQNRDIADPKPIIKIDQFEITYDSYIDDCKHSQKLPASFEEYVDLKLQDHRNKLD</sequence>
<accession>A0A6Y0WIB4</accession>
<evidence type="ECO:0000313" key="2">
    <source>
        <dbReference type="EMBL" id="HAB3515948.1"/>
    </source>
</evidence>
<dbReference type="EMBL" id="DAAGLD010000024">
    <property type="protein sequence ID" value="HAB3515948.1"/>
    <property type="molecule type" value="Genomic_DNA"/>
</dbReference>
<comment type="caution">
    <text evidence="2">The sequence shown here is derived from an EMBL/GenBank/DDBJ whole genome shotgun (WGS) entry which is preliminary data.</text>
</comment>
<evidence type="ECO:0000313" key="1">
    <source>
        <dbReference type="EMBL" id="HAB1452940.1"/>
    </source>
</evidence>
<reference evidence="2" key="2">
    <citation type="submission" date="2019-05" db="EMBL/GenBank/DDBJ databases">
        <authorList>
            <consortium name="NCBI Pathogen Detection Project"/>
        </authorList>
    </citation>
    <scope>NUCLEOTIDE SEQUENCE</scope>
    <source>
        <strain evidence="2">Salmonella enterica</strain>
    </source>
</reference>
<dbReference type="AlphaFoldDB" id="A0A6Y0WIB4"/>
<proteinExistence type="predicted"/>
<protein>
    <submittedName>
        <fullName evidence="2">Uncharacterized protein</fullName>
    </submittedName>
</protein>
<gene>
    <name evidence="1" type="ORF">GI588_09310</name>
    <name evidence="2" type="ORF">GJE24_12115</name>
</gene>
<reference evidence="2" key="1">
    <citation type="journal article" date="2018" name="Genome Biol.">
        <title>SKESA: strategic k-mer extension for scrupulous assemblies.</title>
        <authorList>
            <person name="Souvorov A."/>
            <person name="Agarwala R."/>
            <person name="Lipman D.J."/>
        </authorList>
    </citation>
    <scope>NUCLEOTIDE SEQUENCE</scope>
    <source>
        <strain evidence="2">Salmonella enterica</strain>
    </source>
</reference>
<dbReference type="EMBL" id="DAAFTP010000014">
    <property type="protein sequence ID" value="HAB1452940.1"/>
    <property type="molecule type" value="Genomic_DNA"/>
</dbReference>
<organism evidence="2">
    <name type="scientific">Salmonella enterica subsp. enterica serovar Java</name>
    <dbReference type="NCBI Taxonomy" id="224729"/>
    <lineage>
        <taxon>Bacteria</taxon>
        <taxon>Pseudomonadati</taxon>
        <taxon>Pseudomonadota</taxon>
        <taxon>Gammaproteobacteria</taxon>
        <taxon>Enterobacterales</taxon>
        <taxon>Enterobacteriaceae</taxon>
        <taxon>Salmonella</taxon>
    </lineage>
</organism>